<reference evidence="1 2" key="1">
    <citation type="submission" date="2018-09" db="EMBL/GenBank/DDBJ databases">
        <title>Nocardia yunnanensis sp. nov., an actinomycete isolated from a soil sample.</title>
        <authorList>
            <person name="Zhang J."/>
        </authorList>
    </citation>
    <scope>NUCLEOTIDE SEQUENCE [LARGE SCALE GENOMIC DNA]</scope>
    <source>
        <strain evidence="1 2">CFHS0054</strain>
    </source>
</reference>
<keyword evidence="2" id="KW-1185">Reference proteome</keyword>
<organism evidence="1 2">
    <name type="scientific">Nocardia yunnanensis</name>
    <dbReference type="NCBI Taxonomy" id="2382165"/>
    <lineage>
        <taxon>Bacteria</taxon>
        <taxon>Bacillati</taxon>
        <taxon>Actinomycetota</taxon>
        <taxon>Actinomycetes</taxon>
        <taxon>Mycobacteriales</taxon>
        <taxon>Nocardiaceae</taxon>
        <taxon>Nocardia</taxon>
    </lineage>
</organism>
<proteinExistence type="predicted"/>
<dbReference type="RefSeq" id="WP_120743398.1">
    <property type="nucleotide sequence ID" value="NZ_CP032568.1"/>
</dbReference>
<dbReference type="EMBL" id="CP032568">
    <property type="protein sequence ID" value="AYF78315.1"/>
    <property type="molecule type" value="Genomic_DNA"/>
</dbReference>
<protein>
    <submittedName>
        <fullName evidence="1">Uncharacterized protein</fullName>
    </submittedName>
</protein>
<dbReference type="AlphaFoldDB" id="A0A386ZP28"/>
<dbReference type="OrthoDB" id="9829902at2"/>
<accession>A0A386ZP28</accession>
<dbReference type="Proteomes" id="UP000267164">
    <property type="component" value="Chromosome"/>
</dbReference>
<gene>
    <name evidence="1" type="ORF">D7D52_35855</name>
</gene>
<dbReference type="KEGG" id="nyu:D7D52_35855"/>
<evidence type="ECO:0000313" key="1">
    <source>
        <dbReference type="EMBL" id="AYF78315.1"/>
    </source>
</evidence>
<evidence type="ECO:0000313" key="2">
    <source>
        <dbReference type="Proteomes" id="UP000267164"/>
    </source>
</evidence>
<name>A0A386ZP28_9NOCA</name>
<sequence length="193" mass="20893">MTTTETLIERGEFMAEHLASVTPLSRLAERWVIVLPGGALYSADGPVHPGTDWDPDLFRTEADAKAQLDRLVEESENIGVADWSGQVCRLGEVGAVTVAPIVQAAPDLAAFNAAHPAPPAQTWREFAILAPGGAYREYDPEGDPFVTFPEIEYAQDRAGDITEDWAPRLGVADHPVVIVSRTYTTTVGPWEPA</sequence>